<evidence type="ECO:0000313" key="5">
    <source>
        <dbReference type="EMBL" id="SEH90142.1"/>
    </source>
</evidence>
<dbReference type="SUPFAM" id="SSF46785">
    <property type="entry name" value="Winged helix' DNA-binding domain"/>
    <property type="match status" value="1"/>
</dbReference>
<reference evidence="6 8" key="2">
    <citation type="submission" date="2016-10" db="EMBL/GenBank/DDBJ databases">
        <authorList>
            <person name="Varghese N."/>
            <person name="Submissions S."/>
        </authorList>
    </citation>
    <scope>NUCLEOTIDE SEQUENCE [LARGE SCALE GENOMIC DNA]</scope>
    <source>
        <strain evidence="6 8">CGMCC 1.7071</strain>
    </source>
</reference>
<dbReference type="EMBL" id="FNXB01000013">
    <property type="protein sequence ID" value="SEH90142.1"/>
    <property type="molecule type" value="Genomic_DNA"/>
</dbReference>
<dbReference type="PROSITE" id="PS50949">
    <property type="entry name" value="HTH_GNTR"/>
    <property type="match status" value="1"/>
</dbReference>
<evidence type="ECO:0000313" key="7">
    <source>
        <dbReference type="Proteomes" id="UP000183063"/>
    </source>
</evidence>
<evidence type="ECO:0000256" key="1">
    <source>
        <dbReference type="ARBA" id="ARBA00023015"/>
    </source>
</evidence>
<evidence type="ECO:0000313" key="6">
    <source>
        <dbReference type="EMBL" id="SEO06750.1"/>
    </source>
</evidence>
<proteinExistence type="predicted"/>
<keyword evidence="3" id="KW-0804">Transcription</keyword>
<gene>
    <name evidence="5" type="primary">ydfH_3</name>
    <name evidence="5" type="ORF">RTCCBAU85039_2959</name>
    <name evidence="6" type="ORF">SAMN05216228_101180</name>
</gene>
<dbReference type="PANTHER" id="PTHR43537:SF49">
    <property type="entry name" value="TRANSCRIPTIONAL REGULATORY PROTEIN"/>
    <property type="match status" value="1"/>
</dbReference>
<dbReference type="PANTHER" id="PTHR43537">
    <property type="entry name" value="TRANSCRIPTIONAL REGULATOR, GNTR FAMILY"/>
    <property type="match status" value="1"/>
</dbReference>
<dbReference type="SUPFAM" id="SSF48008">
    <property type="entry name" value="GntR ligand-binding domain-like"/>
    <property type="match status" value="1"/>
</dbReference>
<dbReference type="InterPro" id="IPR008920">
    <property type="entry name" value="TF_FadR/GntR_C"/>
</dbReference>
<dbReference type="Proteomes" id="UP000198939">
    <property type="component" value="Unassembled WGS sequence"/>
</dbReference>
<evidence type="ECO:0000256" key="2">
    <source>
        <dbReference type="ARBA" id="ARBA00023125"/>
    </source>
</evidence>
<evidence type="ECO:0000259" key="4">
    <source>
        <dbReference type="PROSITE" id="PS50949"/>
    </source>
</evidence>
<reference evidence="7" key="3">
    <citation type="submission" date="2016-10" db="EMBL/GenBank/DDBJ databases">
        <authorList>
            <person name="Wibberg D."/>
        </authorList>
    </citation>
    <scope>NUCLEOTIDE SEQUENCE [LARGE SCALE GENOMIC DNA]</scope>
</reference>
<dbReference type="GO" id="GO:0003700">
    <property type="term" value="F:DNA-binding transcription factor activity"/>
    <property type="evidence" value="ECO:0007669"/>
    <property type="project" value="InterPro"/>
</dbReference>
<dbReference type="PRINTS" id="PR00035">
    <property type="entry name" value="HTHGNTR"/>
</dbReference>
<dbReference type="EMBL" id="FOCV01000011">
    <property type="protein sequence ID" value="SEO06750.1"/>
    <property type="molecule type" value="Genomic_DNA"/>
</dbReference>
<dbReference type="InterPro" id="IPR036390">
    <property type="entry name" value="WH_DNA-bd_sf"/>
</dbReference>
<dbReference type="SMART" id="SM00345">
    <property type="entry name" value="HTH_GNTR"/>
    <property type="match status" value="1"/>
</dbReference>
<keyword evidence="2" id="KW-0238">DNA-binding</keyword>
<organism evidence="5 7">
    <name type="scientific">Rhizobium tibeticum</name>
    <dbReference type="NCBI Taxonomy" id="501024"/>
    <lineage>
        <taxon>Bacteria</taxon>
        <taxon>Pseudomonadati</taxon>
        <taxon>Pseudomonadota</taxon>
        <taxon>Alphaproteobacteria</taxon>
        <taxon>Hyphomicrobiales</taxon>
        <taxon>Rhizobiaceae</taxon>
        <taxon>Rhizobium/Agrobacterium group</taxon>
        <taxon>Rhizobium</taxon>
    </lineage>
</organism>
<dbReference type="InterPro" id="IPR000524">
    <property type="entry name" value="Tscrpt_reg_HTH_GntR"/>
</dbReference>
<reference evidence="5" key="1">
    <citation type="submission" date="2016-10" db="EMBL/GenBank/DDBJ databases">
        <authorList>
            <person name="de Groot N.N."/>
        </authorList>
    </citation>
    <scope>NUCLEOTIDE SEQUENCE [LARGE SCALE GENOMIC DNA]</scope>
    <source>
        <strain evidence="5">CCBAU85039</strain>
    </source>
</reference>
<sequence length="224" mass="25021">MTESCNNVAKIRSIGYFGSMDSNVITAALRREIEGGNLLPGTVLKQELLAERFGVSRQPVRQALDRLLASGLLDRRPDRSLAVAGLTEEQARELAEIRAALEKMALRGSLPILGDSDLRKAHRLNEDLVEEENPAILEELDVAFHRTLYGRCGNARLLFMIDELRRESRRAYLKQPKGSDERVSLHAEHRAIIEACARRDEAAALQALSAHLQMTTARLTREGE</sequence>
<feature type="domain" description="HTH gntR-type" evidence="4">
    <location>
        <begin position="19"/>
        <end position="86"/>
    </location>
</feature>
<dbReference type="STRING" id="501024.RTCCBAU85039_2959"/>
<keyword evidence="1" id="KW-0805">Transcription regulation</keyword>
<dbReference type="Proteomes" id="UP000183063">
    <property type="component" value="Unassembled WGS sequence"/>
</dbReference>
<protein>
    <submittedName>
        <fullName evidence="5">Putative HTH-type transcriptional regulator YdfH</fullName>
    </submittedName>
    <submittedName>
        <fullName evidence="6">Transcriptional regulator, GntR family</fullName>
    </submittedName>
</protein>
<evidence type="ECO:0000313" key="8">
    <source>
        <dbReference type="Proteomes" id="UP000198939"/>
    </source>
</evidence>
<dbReference type="AlphaFoldDB" id="A0A1H8LNN7"/>
<dbReference type="InterPro" id="IPR036388">
    <property type="entry name" value="WH-like_DNA-bd_sf"/>
</dbReference>
<name>A0A1H8LNN7_9HYPH</name>
<keyword evidence="8" id="KW-1185">Reference proteome</keyword>
<dbReference type="Pfam" id="PF07729">
    <property type="entry name" value="FCD"/>
    <property type="match status" value="1"/>
</dbReference>
<dbReference type="GO" id="GO:0003677">
    <property type="term" value="F:DNA binding"/>
    <property type="evidence" value="ECO:0007669"/>
    <property type="project" value="UniProtKB-KW"/>
</dbReference>
<dbReference type="InterPro" id="IPR011711">
    <property type="entry name" value="GntR_C"/>
</dbReference>
<accession>A0A1H8LNN7</accession>
<evidence type="ECO:0000256" key="3">
    <source>
        <dbReference type="ARBA" id="ARBA00023163"/>
    </source>
</evidence>
<dbReference type="Gene3D" id="1.20.120.530">
    <property type="entry name" value="GntR ligand-binding domain-like"/>
    <property type="match status" value="1"/>
</dbReference>
<dbReference type="SMART" id="SM00895">
    <property type="entry name" value="FCD"/>
    <property type="match status" value="1"/>
</dbReference>
<dbReference type="Pfam" id="PF00392">
    <property type="entry name" value="GntR"/>
    <property type="match status" value="1"/>
</dbReference>
<dbReference type="Gene3D" id="1.10.10.10">
    <property type="entry name" value="Winged helix-like DNA-binding domain superfamily/Winged helix DNA-binding domain"/>
    <property type="match status" value="1"/>
</dbReference>